<keyword evidence="1" id="KW-0677">Repeat</keyword>
<dbReference type="STRING" id="51028.A0A0N4UXS8"/>
<name>A0A0N4UXS8_ENTVE</name>
<dbReference type="Pfam" id="PF01391">
    <property type="entry name" value="Collagen"/>
    <property type="match status" value="2"/>
</dbReference>
<feature type="compositionally biased region" description="Low complexity" evidence="2">
    <location>
        <begin position="301"/>
        <end position="316"/>
    </location>
</feature>
<keyword evidence="6" id="KW-1185">Reference proteome</keyword>
<feature type="compositionally biased region" description="Low complexity" evidence="2">
    <location>
        <begin position="262"/>
        <end position="271"/>
    </location>
</feature>
<evidence type="ECO:0000256" key="2">
    <source>
        <dbReference type="SAM" id="MobiDB-lite"/>
    </source>
</evidence>
<proteinExistence type="predicted"/>
<evidence type="ECO:0000256" key="1">
    <source>
        <dbReference type="ARBA" id="ARBA00022737"/>
    </source>
</evidence>
<organism evidence="7">
    <name type="scientific">Enterobius vermicularis</name>
    <name type="common">Human pinworm</name>
    <dbReference type="NCBI Taxonomy" id="51028"/>
    <lineage>
        <taxon>Eukaryota</taxon>
        <taxon>Metazoa</taxon>
        <taxon>Ecdysozoa</taxon>
        <taxon>Nematoda</taxon>
        <taxon>Chromadorea</taxon>
        <taxon>Rhabditida</taxon>
        <taxon>Spirurina</taxon>
        <taxon>Oxyuridomorpha</taxon>
        <taxon>Oxyuroidea</taxon>
        <taxon>Oxyuridae</taxon>
        <taxon>Enterobius</taxon>
    </lineage>
</organism>
<feature type="compositionally biased region" description="Basic and acidic residues" evidence="2">
    <location>
        <begin position="205"/>
        <end position="219"/>
    </location>
</feature>
<evidence type="ECO:0000313" key="6">
    <source>
        <dbReference type="Proteomes" id="UP000274131"/>
    </source>
</evidence>
<feature type="domain" description="Nematode cuticle collagen N-terminal" evidence="4">
    <location>
        <begin position="27"/>
        <end position="61"/>
    </location>
</feature>
<keyword evidence="3" id="KW-0812">Transmembrane</keyword>
<evidence type="ECO:0000256" key="3">
    <source>
        <dbReference type="SAM" id="Phobius"/>
    </source>
</evidence>
<dbReference type="PANTHER" id="PTHR24637:SF365">
    <property type="entry name" value="NEMATODE CUTICLE COLLAGEN N-TERMINAL DOMAIN-CONTAINING PROTEIN"/>
    <property type="match status" value="1"/>
</dbReference>
<reference evidence="5 6" key="2">
    <citation type="submission" date="2018-10" db="EMBL/GenBank/DDBJ databases">
        <authorList>
            <consortium name="Pathogen Informatics"/>
        </authorList>
    </citation>
    <scope>NUCLEOTIDE SEQUENCE [LARGE SCALE GENOMIC DNA]</scope>
</reference>
<dbReference type="PANTHER" id="PTHR24637">
    <property type="entry name" value="COLLAGEN"/>
    <property type="match status" value="1"/>
</dbReference>
<feature type="transmembrane region" description="Helical" evidence="3">
    <location>
        <begin position="24"/>
        <end position="47"/>
    </location>
</feature>
<dbReference type="InterPro" id="IPR002486">
    <property type="entry name" value="Col_cuticle_N"/>
</dbReference>
<protein>
    <submittedName>
        <fullName evidence="7">Col_cuticle_N domain-containing protein</fullName>
    </submittedName>
</protein>
<dbReference type="Proteomes" id="UP000274131">
    <property type="component" value="Unassembled WGS sequence"/>
</dbReference>
<reference evidence="7" key="1">
    <citation type="submission" date="2017-02" db="UniProtKB">
        <authorList>
            <consortium name="WormBaseParasite"/>
        </authorList>
    </citation>
    <scope>IDENTIFICATION</scope>
</reference>
<dbReference type="Pfam" id="PF01484">
    <property type="entry name" value="Col_cuticle_N"/>
    <property type="match status" value="1"/>
</dbReference>
<keyword evidence="3" id="KW-1133">Transmembrane helix</keyword>
<feature type="region of interest" description="Disordered" evidence="2">
    <location>
        <begin position="141"/>
        <end position="341"/>
    </location>
</feature>
<feature type="compositionally biased region" description="Pro residues" evidence="2">
    <location>
        <begin position="272"/>
        <end position="290"/>
    </location>
</feature>
<dbReference type="WBParaSite" id="EVEC_0000235401-mRNA-1">
    <property type="protein sequence ID" value="EVEC_0000235401-mRNA-1"/>
    <property type="gene ID" value="EVEC_0000235401"/>
</dbReference>
<evidence type="ECO:0000313" key="7">
    <source>
        <dbReference type="WBParaSite" id="EVEC_0000235401-mRNA-1"/>
    </source>
</evidence>
<evidence type="ECO:0000313" key="5">
    <source>
        <dbReference type="EMBL" id="VDD86919.1"/>
    </source>
</evidence>
<keyword evidence="3" id="KW-0472">Membrane</keyword>
<dbReference type="InterPro" id="IPR008160">
    <property type="entry name" value="Collagen"/>
</dbReference>
<evidence type="ECO:0000259" key="4">
    <source>
        <dbReference type="Pfam" id="PF01484"/>
    </source>
</evidence>
<feature type="compositionally biased region" description="Low complexity" evidence="2">
    <location>
        <begin position="223"/>
        <end position="237"/>
    </location>
</feature>
<gene>
    <name evidence="5" type="ORF">EVEC_LOCUS2062</name>
</gene>
<accession>A0A0N4UXS8</accession>
<sequence>MVKLKSVVDANDWLESEFETIRRLALFSVAISTLIVVSCITFIPLCYEHVQRLQSSMTVDVILLKNQNKELFEATLSVFVERDDDDLSILRNRTDLFQAVITKRDVDIASNEMELDRLIPSVIKRLTPPIQKIEKKETPKQKCCCKYGPPGPPGDPGKDGLDGKDGQPGLDGRPGKDAAPYHNYVPCVQECPQGPPGEIGPAGEKGPRGYPGEKGDRGPPGKPGAKGPEGKMGAAGPPGLPGRRGKKGSPGKIIIRFGPAGPQGRPGIMGPRGPPGPPGLPGKPGLPGPRGPRGDPGNRGPPGKQGPQGQSGPRGESGWREACYHCPPPEVAMGPPLEDIK</sequence>
<feature type="compositionally biased region" description="Basic and acidic residues" evidence="2">
    <location>
        <begin position="156"/>
        <end position="165"/>
    </location>
</feature>
<dbReference type="EMBL" id="UXUI01007311">
    <property type="protein sequence ID" value="VDD86919.1"/>
    <property type="molecule type" value="Genomic_DNA"/>
</dbReference>
<dbReference type="AlphaFoldDB" id="A0A0N4UXS8"/>
<dbReference type="GO" id="GO:0042302">
    <property type="term" value="F:structural constituent of cuticle"/>
    <property type="evidence" value="ECO:0007669"/>
    <property type="project" value="InterPro"/>
</dbReference>